<dbReference type="Proteomes" id="UP000515220">
    <property type="component" value="Chromosome"/>
</dbReference>
<evidence type="ECO:0000313" key="1">
    <source>
        <dbReference type="EMBL" id="BCI67782.1"/>
    </source>
</evidence>
<protein>
    <submittedName>
        <fullName evidence="1">Uncharacterized protein</fullName>
    </submittedName>
</protein>
<accession>A0A6S6PST9</accession>
<evidence type="ECO:0000313" key="2">
    <source>
        <dbReference type="Proteomes" id="UP000515220"/>
    </source>
</evidence>
<dbReference type="EMBL" id="AP023326">
    <property type="protein sequence ID" value="BCI67782.1"/>
    <property type="molecule type" value="Genomic_DNA"/>
</dbReference>
<gene>
    <name evidence="1" type="ORF">AAJCM20276_24060</name>
</gene>
<proteinExistence type="predicted"/>
<reference evidence="1 2" key="1">
    <citation type="submission" date="2020-07" db="EMBL/GenBank/DDBJ databases">
        <title>Complete Genome Sequence of an acetic acid bacterium, Acetobacter aceti JCM20276.</title>
        <authorList>
            <person name="Hirose Y."/>
            <person name="Mihara H."/>
        </authorList>
    </citation>
    <scope>NUCLEOTIDE SEQUENCE [LARGE SCALE GENOMIC DNA]</scope>
    <source>
        <strain evidence="1 2">JCM20276</strain>
    </source>
</reference>
<dbReference type="AlphaFoldDB" id="A0A6S6PST9"/>
<organism evidence="1 2">
    <name type="scientific">Acetobacter aceti</name>
    <dbReference type="NCBI Taxonomy" id="435"/>
    <lineage>
        <taxon>Bacteria</taxon>
        <taxon>Pseudomonadati</taxon>
        <taxon>Pseudomonadota</taxon>
        <taxon>Alphaproteobacteria</taxon>
        <taxon>Acetobacterales</taxon>
        <taxon>Acetobacteraceae</taxon>
        <taxon>Acetobacter</taxon>
        <taxon>Acetobacter subgen. Acetobacter</taxon>
    </lineage>
</organism>
<name>A0A6S6PST9_ACEAC</name>
<sequence length="77" mass="9119">MREILNLGIRRNKKLQTRIASGDAWQVFAAERCVVELSKGDCRHDPLLHVHEGFRDRHWEKVVCRQAERKGRRQDGR</sequence>